<gene>
    <name evidence="2" type="primary">273</name>
    <name evidence="1" type="synonym">17</name>
    <name evidence="1" type="ORF">SEA_TOMAS_17</name>
    <name evidence="2" type="ORF">SEA_TOMAS_273</name>
</gene>
<proteinExistence type="predicted"/>
<sequence length="48" mass="5948">MPNVRSDKQRYFDRKRRARGFEKPFLFSKKTPYNRTDFKNFTEDENGQ</sequence>
<name>A0AA49BRV4_9CAUD</name>
<dbReference type="GeneID" id="77926991"/>
<dbReference type="RefSeq" id="YP_010651355.1">
    <property type="nucleotide sequence ID" value="NC_070781.1"/>
</dbReference>
<evidence type="ECO:0000313" key="2">
    <source>
        <dbReference type="EMBL" id="UMO76416.1"/>
    </source>
</evidence>
<evidence type="ECO:0000313" key="3">
    <source>
        <dbReference type="Proteomes" id="UP001202581"/>
    </source>
</evidence>
<dbReference type="EMBL" id="OL829978">
    <property type="protein sequence ID" value="UMO76208.1"/>
    <property type="molecule type" value="Genomic_DNA"/>
</dbReference>
<evidence type="ECO:0000313" key="1">
    <source>
        <dbReference type="EMBL" id="UMO76208.1"/>
    </source>
</evidence>
<protein>
    <submittedName>
        <fullName evidence="2">Uncharacterized protein</fullName>
    </submittedName>
</protein>
<keyword evidence="3" id="KW-1185">Reference proteome</keyword>
<accession>A0AA49BRV4</accession>
<dbReference type="KEGG" id="vg:77926991"/>
<dbReference type="Proteomes" id="UP001202581">
    <property type="component" value="Segment"/>
</dbReference>
<organism evidence="2 3">
    <name type="scientific">Streptomyces phage Tomas</name>
    <dbReference type="NCBI Taxonomy" id="2914443"/>
    <lineage>
        <taxon>Viruses</taxon>
        <taxon>Duplodnaviria</taxon>
        <taxon>Heunggongvirae</taxon>
        <taxon>Uroviricota</taxon>
        <taxon>Caudoviricetes</taxon>
        <taxon>Stanwilliamsviridae</taxon>
        <taxon>Boydwoodruffvirinae</taxon>
        <taxon>Tomasvirus</taxon>
        <taxon>Tomasvirus tomas</taxon>
    </lineage>
</organism>
<reference evidence="2" key="1">
    <citation type="submission" date="2021-12" db="EMBL/GenBank/DDBJ databases">
        <authorList>
            <person name="Khadka S."/>
            <person name="Uribe D.A."/>
            <person name="Klipsch I.N."/>
            <person name="Rene S.R."/>
            <person name="Jimenez M.L."/>
            <person name="Saini B.K."/>
            <person name="Zugasti M."/>
            <person name="Bullon R.M."/>
            <person name="Sharp C.D."/>
            <person name="Kapinga K.O."/>
            <person name="Warner C.P."/>
            <person name="Sarinana J."/>
            <person name="Jimenez A."/>
            <person name="Layton S.R."/>
            <person name="Nayek S."/>
            <person name="Hughes L.E."/>
            <person name="Garlena R.A."/>
            <person name="Russell D.A."/>
            <person name="Jacobs-Sera D."/>
            <person name="Hatfull G.F."/>
        </authorList>
    </citation>
    <scope>NUCLEOTIDE SEQUENCE</scope>
</reference>
<dbReference type="EMBL" id="OL829978">
    <property type="protein sequence ID" value="UMO76416.1"/>
    <property type="molecule type" value="Genomic_DNA"/>
</dbReference>